<dbReference type="InterPro" id="IPR016092">
    <property type="entry name" value="ATAP"/>
</dbReference>
<evidence type="ECO:0000313" key="3">
    <source>
        <dbReference type="EMBL" id="RCL39119.1"/>
    </source>
</evidence>
<dbReference type="Gene3D" id="2.60.300.12">
    <property type="entry name" value="HesB-like domain"/>
    <property type="match status" value="1"/>
</dbReference>
<dbReference type="PANTHER" id="PTHR10072">
    <property type="entry name" value="IRON-SULFUR CLUSTER ASSEMBLY PROTEIN"/>
    <property type="match status" value="1"/>
</dbReference>
<dbReference type="GO" id="GO:0016226">
    <property type="term" value="P:iron-sulfur cluster assembly"/>
    <property type="evidence" value="ECO:0007669"/>
    <property type="project" value="InterPro"/>
</dbReference>
<feature type="domain" description="Core" evidence="2">
    <location>
        <begin position="8"/>
        <end position="111"/>
    </location>
</feature>
<comment type="similarity">
    <text evidence="1">Belongs to the HesB/IscA family.</text>
</comment>
<name>A0A368BP72_9GAMM</name>
<accession>A0A368BP72</accession>
<dbReference type="InterPro" id="IPR050322">
    <property type="entry name" value="Fe-S_cluster_asmbl/transfer"/>
</dbReference>
<dbReference type="InterPro" id="IPR035903">
    <property type="entry name" value="HesB-like_dom_sf"/>
</dbReference>
<dbReference type="SUPFAM" id="SSF89360">
    <property type="entry name" value="HesB-like domain"/>
    <property type="match status" value="1"/>
</dbReference>
<evidence type="ECO:0000313" key="4">
    <source>
        <dbReference type="Proteomes" id="UP000253032"/>
    </source>
</evidence>
<dbReference type="NCBIfam" id="TIGR00049">
    <property type="entry name" value="iron-sulfur cluster assembly accessory protein"/>
    <property type="match status" value="1"/>
</dbReference>
<dbReference type="GO" id="GO:0005829">
    <property type="term" value="C:cytosol"/>
    <property type="evidence" value="ECO:0007669"/>
    <property type="project" value="TreeGrafter"/>
</dbReference>
<dbReference type="AlphaFoldDB" id="A0A368BP72"/>
<organism evidence="3 4">
    <name type="scientific">SAR86 cluster bacterium</name>
    <dbReference type="NCBI Taxonomy" id="2030880"/>
    <lineage>
        <taxon>Bacteria</taxon>
        <taxon>Pseudomonadati</taxon>
        <taxon>Pseudomonadota</taxon>
        <taxon>Gammaproteobacteria</taxon>
        <taxon>SAR86 cluster</taxon>
    </lineage>
</organism>
<evidence type="ECO:0000256" key="1">
    <source>
        <dbReference type="ARBA" id="ARBA00006718"/>
    </source>
</evidence>
<protein>
    <submittedName>
        <fullName evidence="3">Iron-sulfur cluster assembly accessory protein</fullName>
    </submittedName>
</protein>
<dbReference type="Proteomes" id="UP000253032">
    <property type="component" value="Unassembled WGS sequence"/>
</dbReference>
<dbReference type="Pfam" id="PF01521">
    <property type="entry name" value="Fe-S_biosyn"/>
    <property type="match status" value="1"/>
</dbReference>
<reference evidence="3 4" key="1">
    <citation type="journal article" date="2018" name="Microbiome">
        <title>Fine metagenomic profile of the Mediterranean stratified and mixed water columns revealed by assembly and recruitment.</title>
        <authorList>
            <person name="Haro-Moreno J.M."/>
            <person name="Lopez-Perez M."/>
            <person name="De La Torre J.R."/>
            <person name="Picazo A."/>
            <person name="Camacho A."/>
            <person name="Rodriguez-Valera F."/>
        </authorList>
    </citation>
    <scope>NUCLEOTIDE SEQUENCE [LARGE SCALE GENOMIC DNA]</scope>
    <source>
        <strain evidence="3">MED-G84</strain>
    </source>
</reference>
<gene>
    <name evidence="3" type="ORF">DBW98_01310</name>
</gene>
<evidence type="ECO:0000259" key="2">
    <source>
        <dbReference type="Pfam" id="PF01521"/>
    </source>
</evidence>
<proteinExistence type="inferred from homology"/>
<dbReference type="EMBL" id="QOPC01000004">
    <property type="protein sequence ID" value="RCL39119.1"/>
    <property type="molecule type" value="Genomic_DNA"/>
</dbReference>
<dbReference type="InterPro" id="IPR000361">
    <property type="entry name" value="ATAP_core_dom"/>
</dbReference>
<sequence length="115" mass="12806">MEKFSSKELRFSDRAISHFSTSLSNNGEGDGIRIGVRKAGCSGFEYFFEFVDAKLTNATDFIFDEGNIKIYVDQDSLDYLRGSLVDYSEDGFNQGIKFHNPNAKAVCGCGESFTI</sequence>
<dbReference type="PANTHER" id="PTHR10072:SF41">
    <property type="entry name" value="IRON-SULFUR CLUSTER ASSEMBLY 1 HOMOLOG, MITOCHONDRIAL"/>
    <property type="match status" value="1"/>
</dbReference>
<dbReference type="GO" id="GO:0051537">
    <property type="term" value="F:2 iron, 2 sulfur cluster binding"/>
    <property type="evidence" value="ECO:0007669"/>
    <property type="project" value="UniProtKB-ARBA"/>
</dbReference>
<comment type="caution">
    <text evidence="3">The sequence shown here is derived from an EMBL/GenBank/DDBJ whole genome shotgun (WGS) entry which is preliminary data.</text>
</comment>